<proteinExistence type="inferred from homology"/>
<feature type="non-terminal residue" evidence="19">
    <location>
        <position position="1"/>
    </location>
</feature>
<keyword evidence="4" id="KW-0812">Transmembrane</keyword>
<gene>
    <name evidence="19" type="ORF">GSTENG00019708001</name>
</gene>
<comment type="similarity">
    <text evidence="2">Belongs to the protein-tyrosine phosphatase family. Receptor class 5 subfamily.</text>
</comment>
<organism evidence="19">
    <name type="scientific">Tetraodon nigroviridis</name>
    <name type="common">Spotted green pufferfish</name>
    <name type="synonym">Chelonodon nigroviridis</name>
    <dbReference type="NCBI Taxonomy" id="99883"/>
    <lineage>
        <taxon>Eukaryota</taxon>
        <taxon>Metazoa</taxon>
        <taxon>Chordata</taxon>
        <taxon>Craniata</taxon>
        <taxon>Vertebrata</taxon>
        <taxon>Euteleostomi</taxon>
        <taxon>Actinopterygii</taxon>
        <taxon>Neopterygii</taxon>
        <taxon>Teleostei</taxon>
        <taxon>Neoteleostei</taxon>
        <taxon>Acanthomorphata</taxon>
        <taxon>Eupercaria</taxon>
        <taxon>Tetraodontiformes</taxon>
        <taxon>Tetradontoidea</taxon>
        <taxon>Tetraodontidae</taxon>
        <taxon>Tetraodon</taxon>
    </lineage>
</organism>
<dbReference type="Gene3D" id="2.60.40.10">
    <property type="entry name" value="Immunoglobulins"/>
    <property type="match status" value="1"/>
</dbReference>
<evidence type="ECO:0000256" key="6">
    <source>
        <dbReference type="ARBA" id="ARBA00022737"/>
    </source>
</evidence>
<dbReference type="PROSITE" id="PS50853">
    <property type="entry name" value="FN3"/>
    <property type="match status" value="1"/>
</dbReference>
<dbReference type="SUPFAM" id="SSF49265">
    <property type="entry name" value="Fibronectin type III"/>
    <property type="match status" value="1"/>
</dbReference>
<dbReference type="SUPFAM" id="SSF51069">
    <property type="entry name" value="Carbonic anhydrase"/>
    <property type="match status" value="1"/>
</dbReference>
<feature type="compositionally biased region" description="Pro residues" evidence="14">
    <location>
        <begin position="787"/>
        <end position="820"/>
    </location>
</feature>
<feature type="domain" description="Tyrosine-protein phosphatase" evidence="15">
    <location>
        <begin position="1301"/>
        <end position="1546"/>
    </location>
</feature>
<dbReference type="PROSITE" id="PS51144">
    <property type="entry name" value="ALPHA_CA_2"/>
    <property type="match status" value="1"/>
</dbReference>
<feature type="compositionally biased region" description="Low complexity" evidence="14">
    <location>
        <begin position="937"/>
        <end position="949"/>
    </location>
</feature>
<dbReference type="PROSITE" id="PS50055">
    <property type="entry name" value="TYR_PHOSPHATASE_PTP"/>
    <property type="match status" value="2"/>
</dbReference>
<dbReference type="InterPro" id="IPR001148">
    <property type="entry name" value="CA_dom"/>
</dbReference>
<dbReference type="InterPro" id="IPR050348">
    <property type="entry name" value="Protein-Tyr_Phosphatase"/>
</dbReference>
<feature type="domain" description="Alpha-carbonic anhydrase" evidence="18">
    <location>
        <begin position="11"/>
        <end position="292"/>
    </location>
</feature>
<protein>
    <recommendedName>
        <fullName evidence="3">protein-tyrosine-phosphatase</fullName>
        <ecNumber evidence="3">3.1.3.48</ecNumber>
    </recommendedName>
</protein>
<feature type="compositionally biased region" description="Low complexity" evidence="14">
    <location>
        <begin position="821"/>
        <end position="849"/>
    </location>
</feature>
<evidence type="ECO:0000256" key="2">
    <source>
        <dbReference type="ARBA" id="ARBA00006246"/>
    </source>
</evidence>
<dbReference type="InterPro" id="IPR000387">
    <property type="entry name" value="Tyr_Pase_dom"/>
</dbReference>
<dbReference type="CDD" id="cd03122">
    <property type="entry name" value="alpha_CARP_receptor_like"/>
    <property type="match status" value="1"/>
</dbReference>
<evidence type="ECO:0000259" key="17">
    <source>
        <dbReference type="PROSITE" id="PS50853"/>
    </source>
</evidence>
<name>Q4SE53_TETNG</name>
<dbReference type="InterPro" id="IPR003595">
    <property type="entry name" value="Tyr_Pase_cat"/>
</dbReference>
<keyword evidence="8" id="KW-0904">Protein phosphatase</keyword>
<feature type="region of interest" description="Disordered" evidence="14">
    <location>
        <begin position="257"/>
        <end position="297"/>
    </location>
</feature>
<keyword evidence="5" id="KW-0732">Signal</keyword>
<dbReference type="Pfam" id="PF00102">
    <property type="entry name" value="Y_phosphatase"/>
    <property type="match status" value="2"/>
</dbReference>
<dbReference type="InterPro" id="IPR036398">
    <property type="entry name" value="CA_dom_sf"/>
</dbReference>
<keyword evidence="6" id="KW-0677">Repeat</keyword>
<accession>Q4SE53</accession>
<feature type="region of interest" description="Disordered" evidence="14">
    <location>
        <begin position="631"/>
        <end position="671"/>
    </location>
</feature>
<evidence type="ECO:0000256" key="1">
    <source>
        <dbReference type="ARBA" id="ARBA00004479"/>
    </source>
</evidence>
<dbReference type="Pfam" id="PF00194">
    <property type="entry name" value="Carb_anhydrase"/>
    <property type="match status" value="1"/>
</dbReference>
<dbReference type="Gene3D" id="3.10.200.10">
    <property type="entry name" value="Alpha carbonic anhydrase"/>
    <property type="match status" value="1"/>
</dbReference>
<keyword evidence="12" id="KW-0325">Glycoprotein</keyword>
<dbReference type="PROSITE" id="PS50056">
    <property type="entry name" value="TYR_PHOSPHATASE_2"/>
    <property type="match status" value="1"/>
</dbReference>
<feature type="region of interest" description="Disordered" evidence="14">
    <location>
        <begin position="429"/>
        <end position="528"/>
    </location>
</feature>
<dbReference type="PANTHER" id="PTHR19134">
    <property type="entry name" value="RECEPTOR-TYPE TYROSINE-PROTEIN PHOSPHATASE"/>
    <property type="match status" value="1"/>
</dbReference>
<feature type="domain" description="Tyrosine-protein phosphatase" evidence="15">
    <location>
        <begin position="1035"/>
        <end position="1270"/>
    </location>
</feature>
<dbReference type="GO" id="GO:0016020">
    <property type="term" value="C:membrane"/>
    <property type="evidence" value="ECO:0007669"/>
    <property type="project" value="UniProtKB-SubCell"/>
</dbReference>
<feature type="compositionally biased region" description="Polar residues" evidence="14">
    <location>
        <begin position="456"/>
        <end position="468"/>
    </location>
</feature>
<feature type="domain" description="Tyrosine specific protein phosphatases" evidence="16">
    <location>
        <begin position="1215"/>
        <end position="1261"/>
    </location>
</feature>
<sequence length="1553" mass="166611">YRIQRKFSEDMDWSYAGTLNQNHWAKKFPSCSNAKQSPINIEENLAQVQRQHQELTFEGWDQPTTSRTSIKNDGKTGTFLKDPVVHLTERFLSSVAVNVGGDFYVSGGALRSKFKVGRITFHWGRCNASTDGSEHSVDGARYPLEVGMQIYCYQPQSSQSLDESIKAGGRIAALAVLFEISSEDNSNYGAIVDGVRAVSRYGKSAQVSAFTLGGLLPNSTEKYFTYSGSLTTPPCSETVEWIVFRNPAAISEEQVFAGGAANPPGDSPEQVSSVSRTGLAVSVSDRDQAPPTAPPPRQRCCVLQLETFCEVMTMQQAGYVMLMDYLQNNYREQQRFMGQVFSSYTGQEEVLTPGSSANKASGTGRGSKVRVCSSEPENVQAAAHNGSSLLVTWERPRAVYDAAIDKYWVSYAPADGEQATPSVYLTDGDQDVLDRLDPDLDPVHTDAPDLPFTPEVRSTASESGQDRTSPGPPSGSGPEPGRCCSTGSAPGEVSRGSGEEATRPDGGGGVSSSPASSTQAGPAALPEVQVDTWSQEPAGPSMVPASSTQLSLLVTAPAADSSPASLPSSVHRHGDTFEEVSSGVSTWTRPPVETPSLQVVPDPPSSELPDWFWDASLWASPLRPTLQPSVRLSWSSGPTPGLSGSSVGFRGSEYASGTNPESFLPDPSGGGTTPVAGSAHVCGCSLEASWSWSSSWSLGWDPASLASSSLAPGSSTGVGGFLGSGSSLGPEGPSLDPDLLLHSTVTPSLPSFSTQTGQSASTHLLLSVSAPAAGSPSWPDPSDSPAAAPPLSPSTRPPLFPSTRPPLSPSTRPPLSPSTRPPLSSSTRPPLSSTRPPLSSTRPPLSSSTRPPPPQPRGAPLGAPAAVLLVRLRRVWTRTGTGFRGRLRELARLLTPVPHLPPPPRTPTPKNAPPHSILRAVAVAARRLGTRRRPGRPARSSRAARVRATGCTTTRRPGTSASLSAQTERKRRKRSPLQMWAAAATSPGRSRRARWTWTSAATAPNSPTAATSRPVRGCFHVFDAWLEAALIRSPPHVLVSRGSSDDHGRARLLPQAAEDAGDLNATFVDGFGAPCSYITARAPLGGSAGDFWRLIWEQQVGVVVMMDSRGEGEPYWPSAAPQVYGGYRVAPRSSSVLADYALRTFTLSCLQAQKVWPLQEGCQRGRSPERSLTHFQFTQWPDVGVADSPLPLLSLVGRRVSARAPWALLTVCVRSTGVGGAGTYIVLDSMLQQMRAQNAVDVGAFLRLQRQHLVQTEEQFVFIHDALAEAIVCGETEVAAEHLHRYVDQLLEAGPAGRTRLGTQFKLLCRSASACDRSAALLDCNRSKNCVGAVMPAERWRVRLVVTEEDTSDYINASFVAGYRHSSQFILTQNPLPGTMRDFWRMVWDHGVRTIVSLPAAPSGQEDEEVDLWPQLGRPISFERFRVTRQNQDRVCWTGEDQLEVHRYLLESTKDEVVLEVRRYCAPRWPNPDGPISSTLELVATVKNQSGGTDTPTVVHDRVGGATAATFCALASLTEQLEDRGSVDVFQVAQVISARRPGVFSQVVSGRRG</sequence>
<dbReference type="SMART" id="SM00404">
    <property type="entry name" value="PTPc_motif"/>
    <property type="match status" value="2"/>
</dbReference>
<feature type="compositionally biased region" description="Polar residues" evidence="14">
    <location>
        <begin position="950"/>
        <end position="966"/>
    </location>
</feature>
<evidence type="ECO:0000259" key="15">
    <source>
        <dbReference type="PROSITE" id="PS50055"/>
    </source>
</evidence>
<dbReference type="EMBL" id="CAAE01014625">
    <property type="protein sequence ID" value="CAG01079.1"/>
    <property type="molecule type" value="Genomic_DNA"/>
</dbReference>
<keyword evidence="9" id="KW-1133">Transmembrane helix</keyword>
<evidence type="ECO:0000259" key="16">
    <source>
        <dbReference type="PROSITE" id="PS50056"/>
    </source>
</evidence>
<dbReference type="OrthoDB" id="429145at2759"/>
<evidence type="ECO:0000256" key="12">
    <source>
        <dbReference type="ARBA" id="ARBA00023180"/>
    </source>
</evidence>
<dbReference type="PRINTS" id="PR00700">
    <property type="entry name" value="PRTYPHPHTASE"/>
</dbReference>
<feature type="compositionally biased region" description="Low complexity" evidence="14">
    <location>
        <begin position="511"/>
        <end position="524"/>
    </location>
</feature>
<evidence type="ECO:0000256" key="8">
    <source>
        <dbReference type="ARBA" id="ARBA00022912"/>
    </source>
</evidence>
<dbReference type="KEGG" id="tng:GSTEN00019708G001"/>
<dbReference type="GO" id="GO:0004725">
    <property type="term" value="F:protein tyrosine phosphatase activity"/>
    <property type="evidence" value="ECO:0007669"/>
    <property type="project" value="UniProtKB-EC"/>
</dbReference>
<keyword evidence="11" id="KW-1015">Disulfide bond</keyword>
<dbReference type="InterPro" id="IPR041887">
    <property type="entry name" value="Alpha_CARP_receptor-type"/>
</dbReference>
<dbReference type="PANTHER" id="PTHR19134:SF461">
    <property type="entry name" value="RECEPTOR-TYPE TYROSINE-PROTEIN PHOSPHATASE ZETA"/>
    <property type="match status" value="1"/>
</dbReference>
<dbReference type="InterPro" id="IPR029021">
    <property type="entry name" value="Prot-tyrosine_phosphatase-like"/>
</dbReference>
<feature type="region of interest" description="Disordered" evidence="14">
    <location>
        <begin position="770"/>
        <end position="861"/>
    </location>
</feature>
<feature type="compositionally biased region" description="Low complexity" evidence="14">
    <location>
        <begin position="632"/>
        <end position="648"/>
    </location>
</feature>
<dbReference type="InterPro" id="IPR036116">
    <property type="entry name" value="FN3_sf"/>
</dbReference>
<keyword evidence="10" id="KW-0472">Membrane</keyword>
<dbReference type="EC" id="3.1.3.48" evidence="3"/>
<evidence type="ECO:0000256" key="9">
    <source>
        <dbReference type="ARBA" id="ARBA00022989"/>
    </source>
</evidence>
<dbReference type="FunFam" id="3.90.190.10:FF:000013">
    <property type="entry name" value="receptor-type tyrosine-protein phosphatase zeta isoform X1"/>
    <property type="match status" value="1"/>
</dbReference>
<evidence type="ECO:0000256" key="10">
    <source>
        <dbReference type="ARBA" id="ARBA00023136"/>
    </source>
</evidence>
<comment type="catalytic activity">
    <reaction evidence="13">
        <text>O-phospho-L-tyrosyl-[protein] + H2O = L-tyrosyl-[protein] + phosphate</text>
        <dbReference type="Rhea" id="RHEA:10684"/>
        <dbReference type="Rhea" id="RHEA-COMP:10136"/>
        <dbReference type="Rhea" id="RHEA-COMP:20101"/>
        <dbReference type="ChEBI" id="CHEBI:15377"/>
        <dbReference type="ChEBI" id="CHEBI:43474"/>
        <dbReference type="ChEBI" id="CHEBI:46858"/>
        <dbReference type="ChEBI" id="CHEBI:61978"/>
        <dbReference type="EC" id="3.1.3.48"/>
    </reaction>
</comment>
<dbReference type="InterPro" id="IPR000242">
    <property type="entry name" value="PTP_cat"/>
</dbReference>
<dbReference type="InterPro" id="IPR003961">
    <property type="entry name" value="FN3_dom"/>
</dbReference>
<comment type="subcellular location">
    <subcellularLocation>
        <location evidence="1">Membrane</location>
        <topology evidence="1">Single-pass type I membrane protein</topology>
    </subcellularLocation>
</comment>
<dbReference type="InterPro" id="IPR013783">
    <property type="entry name" value="Ig-like_fold"/>
</dbReference>
<feature type="region of interest" description="Disordered" evidence="14">
    <location>
        <begin position="930"/>
        <end position="985"/>
    </location>
</feature>
<evidence type="ECO:0000313" key="19">
    <source>
        <dbReference type="EMBL" id="CAG01079.1"/>
    </source>
</evidence>
<evidence type="ECO:0000256" key="3">
    <source>
        <dbReference type="ARBA" id="ARBA00013064"/>
    </source>
</evidence>
<dbReference type="SUPFAM" id="SSF52799">
    <property type="entry name" value="(Phosphotyrosine protein) phosphatases II"/>
    <property type="match status" value="2"/>
</dbReference>
<keyword evidence="7" id="KW-0378">Hydrolase</keyword>
<dbReference type="SMART" id="SM01057">
    <property type="entry name" value="Carb_anhydrase"/>
    <property type="match status" value="1"/>
</dbReference>
<reference evidence="19" key="1">
    <citation type="journal article" date="2004" name="Nature">
        <title>Genome duplication in the teleost fish Tetraodon nigroviridis reveals the early vertebrate proto-karyotype.</title>
        <authorList>
            <person name="Jaillon O."/>
            <person name="Aury J.-M."/>
            <person name="Brunet F."/>
            <person name="Petit J.-L."/>
            <person name="Stange-Thomann N."/>
            <person name="Mauceli E."/>
            <person name="Bouneau L."/>
            <person name="Fischer C."/>
            <person name="Ozouf-Costaz C."/>
            <person name="Bernot A."/>
            <person name="Nicaud S."/>
            <person name="Jaffe D."/>
            <person name="Fisher S."/>
            <person name="Lutfalla G."/>
            <person name="Dossat C."/>
            <person name="Segurens B."/>
            <person name="Dasilva C."/>
            <person name="Salanoubat M."/>
            <person name="Levy M."/>
            <person name="Boudet N."/>
            <person name="Castellano S."/>
            <person name="Anthouard V."/>
            <person name="Jubin C."/>
            <person name="Castelli V."/>
            <person name="Katinka M."/>
            <person name="Vacherie B."/>
            <person name="Biemont C."/>
            <person name="Skalli Z."/>
            <person name="Cattolico L."/>
            <person name="Poulain J."/>
            <person name="De Berardinis V."/>
            <person name="Cruaud C."/>
            <person name="Duprat S."/>
            <person name="Brottier P."/>
            <person name="Coutanceau J.-P."/>
            <person name="Gouzy J."/>
            <person name="Parra G."/>
            <person name="Lardier G."/>
            <person name="Chapple C."/>
            <person name="McKernan K.J."/>
            <person name="McEwan P."/>
            <person name="Bosak S."/>
            <person name="Kellis M."/>
            <person name="Volff J.-N."/>
            <person name="Guigo R."/>
            <person name="Zody M.C."/>
            <person name="Mesirov J."/>
            <person name="Lindblad-Toh K."/>
            <person name="Birren B."/>
            <person name="Nusbaum C."/>
            <person name="Kahn D."/>
            <person name="Robinson-Rechavi M."/>
            <person name="Laudet V."/>
            <person name="Schachter V."/>
            <person name="Quetier F."/>
            <person name="Saurin W."/>
            <person name="Scarpelli C."/>
            <person name="Wincker P."/>
            <person name="Lander E.S."/>
            <person name="Weissenbach J."/>
            <person name="Roest Crollius H."/>
        </authorList>
    </citation>
    <scope>NUCLEOTIDE SEQUENCE [LARGE SCALE GENOMIC DNA]</scope>
</reference>
<evidence type="ECO:0000256" key="13">
    <source>
        <dbReference type="ARBA" id="ARBA00051722"/>
    </source>
</evidence>
<dbReference type="SMART" id="SM00194">
    <property type="entry name" value="PTPc"/>
    <property type="match status" value="2"/>
</dbReference>
<evidence type="ECO:0000256" key="7">
    <source>
        <dbReference type="ARBA" id="ARBA00022801"/>
    </source>
</evidence>
<feature type="compositionally biased region" description="Basic and acidic residues" evidence="14">
    <location>
        <begin position="432"/>
        <end position="447"/>
    </location>
</feature>
<feature type="domain" description="Fibronectin type-III" evidence="17">
    <location>
        <begin position="375"/>
        <end position="471"/>
    </location>
</feature>
<evidence type="ECO:0000256" key="14">
    <source>
        <dbReference type="SAM" id="MobiDB-lite"/>
    </source>
</evidence>
<evidence type="ECO:0000256" key="5">
    <source>
        <dbReference type="ARBA" id="ARBA00022729"/>
    </source>
</evidence>
<dbReference type="Gene3D" id="3.90.190.10">
    <property type="entry name" value="Protein tyrosine phosphatase superfamily"/>
    <property type="match status" value="2"/>
</dbReference>
<evidence type="ECO:0000259" key="18">
    <source>
        <dbReference type="PROSITE" id="PS51144"/>
    </source>
</evidence>
<reference evidence="19" key="2">
    <citation type="submission" date="2004-02" db="EMBL/GenBank/DDBJ databases">
        <authorList>
            <consortium name="Genoscope"/>
            <consortium name="Whitehead Institute Centre for Genome Research"/>
        </authorList>
    </citation>
    <scope>NUCLEOTIDE SEQUENCE</scope>
</reference>
<feature type="compositionally biased region" description="Low complexity" evidence="14">
    <location>
        <begin position="770"/>
        <end position="786"/>
    </location>
</feature>
<evidence type="ECO:0000256" key="11">
    <source>
        <dbReference type="ARBA" id="ARBA00023157"/>
    </source>
</evidence>
<evidence type="ECO:0000256" key="4">
    <source>
        <dbReference type="ARBA" id="ARBA00022692"/>
    </source>
</evidence>